<dbReference type="EC" id="3.6.1.27" evidence="1"/>
<dbReference type="Proteomes" id="UP001214976">
    <property type="component" value="Unassembled WGS sequence"/>
</dbReference>
<feature type="transmembrane region" description="Helical" evidence="4">
    <location>
        <begin position="72"/>
        <end position="89"/>
    </location>
</feature>
<reference evidence="7 9" key="1">
    <citation type="submission" date="2023-03" db="EMBL/GenBank/DDBJ databases">
        <title>Classification of Bisgaard taxon 6 and taxon 10 as Exercitatus varius gen. nov., spec. nov.</title>
        <authorList>
            <person name="Christensen H."/>
        </authorList>
    </citation>
    <scope>NUCLEOTIDE SEQUENCE</scope>
    <source>
        <strain evidence="6 9">23350_01</strain>
        <strain evidence="7">86116</strain>
    </source>
</reference>
<evidence type="ECO:0000256" key="1">
    <source>
        <dbReference type="ARBA" id="ARBA00012374"/>
    </source>
</evidence>
<evidence type="ECO:0000313" key="7">
    <source>
        <dbReference type="EMBL" id="MDG2950477.1"/>
    </source>
</evidence>
<accession>A0AAW6QAT5</accession>
<dbReference type="Proteomes" id="UP001216057">
    <property type="component" value="Unassembled WGS sequence"/>
</dbReference>
<dbReference type="SUPFAM" id="SSF48317">
    <property type="entry name" value="Acid phosphatase/Vanadium-dependent haloperoxidase"/>
    <property type="match status" value="1"/>
</dbReference>
<dbReference type="PANTHER" id="PTHR14969:SF54">
    <property type="entry name" value="PHOSPHATIDYLGLYCEROPHOSPHATASE B"/>
    <property type="match status" value="1"/>
</dbReference>
<dbReference type="CDD" id="cd01610">
    <property type="entry name" value="PAP2_like"/>
    <property type="match status" value="1"/>
</dbReference>
<evidence type="ECO:0000259" key="5">
    <source>
        <dbReference type="SMART" id="SM00014"/>
    </source>
</evidence>
<keyword evidence="4" id="KW-0812">Transmembrane</keyword>
<name>A0AAW6QAT5_9PAST</name>
<keyword evidence="4" id="KW-1133">Transmembrane helix</keyword>
<feature type="domain" description="Phosphatidic acid phosphatase type 2/haloperoxidase" evidence="5">
    <location>
        <begin position="76"/>
        <end position="229"/>
    </location>
</feature>
<dbReference type="SMART" id="SM00014">
    <property type="entry name" value="acidPPc"/>
    <property type="match status" value="1"/>
</dbReference>
<dbReference type="GeneID" id="93225791"/>
<evidence type="ECO:0000256" key="2">
    <source>
        <dbReference type="ARBA" id="ARBA00032707"/>
    </source>
</evidence>
<dbReference type="InterPro" id="IPR036938">
    <property type="entry name" value="PAP2/HPO_sf"/>
</dbReference>
<feature type="transmembrane region" description="Helical" evidence="4">
    <location>
        <begin position="7"/>
        <end position="27"/>
    </location>
</feature>
<dbReference type="EMBL" id="JARQTW010000012">
    <property type="protein sequence ID" value="MDG2950477.1"/>
    <property type="molecule type" value="Genomic_DNA"/>
</dbReference>
<evidence type="ECO:0000313" key="9">
    <source>
        <dbReference type="Proteomes" id="UP001216057"/>
    </source>
</evidence>
<evidence type="ECO:0000313" key="6">
    <source>
        <dbReference type="EMBL" id="MDG2946092.1"/>
    </source>
</evidence>
<evidence type="ECO:0000256" key="4">
    <source>
        <dbReference type="SAM" id="Phobius"/>
    </source>
</evidence>
<dbReference type="EMBL" id="JARQTX010000006">
    <property type="protein sequence ID" value="MDG2946092.1"/>
    <property type="molecule type" value="Genomic_DNA"/>
</dbReference>
<feature type="transmembrane region" description="Helical" evidence="4">
    <location>
        <begin position="47"/>
        <end position="65"/>
    </location>
</feature>
<feature type="transmembrane region" description="Helical" evidence="4">
    <location>
        <begin position="187"/>
        <end position="206"/>
    </location>
</feature>
<evidence type="ECO:0000256" key="3">
    <source>
        <dbReference type="ARBA" id="ARBA00047594"/>
    </source>
</evidence>
<organism evidence="7 8">
    <name type="scientific">Exercitatus varius</name>
    <dbReference type="NCBI Taxonomy" id="67857"/>
    <lineage>
        <taxon>Bacteria</taxon>
        <taxon>Pseudomonadati</taxon>
        <taxon>Pseudomonadota</taxon>
        <taxon>Gammaproteobacteria</taxon>
        <taxon>Pasteurellales</taxon>
        <taxon>Pasteurellaceae</taxon>
        <taxon>Exercitatus</taxon>
    </lineage>
</organism>
<dbReference type="AlphaFoldDB" id="A0AAW6QAT5"/>
<comment type="caution">
    <text evidence="7">The sequence shown here is derived from an EMBL/GenBank/DDBJ whole genome shotgun (WGS) entry which is preliminary data.</text>
</comment>
<evidence type="ECO:0000313" key="8">
    <source>
        <dbReference type="Proteomes" id="UP001214976"/>
    </source>
</evidence>
<feature type="transmembrane region" description="Helical" evidence="4">
    <location>
        <begin position="154"/>
        <end position="175"/>
    </location>
</feature>
<sequence>MLKRLSLYTFLLCLVPIFVWIFSWKWAGDAHLTQFDHFLYWLTETGSSPYAVITCAVFALLFAPIFPTRQKWILAVVVMALATCVTQGIKSVSKSVFAEPRPFIIELTEKSGVSAEYFYDHPRQQREVLVNQFYADKPETPDWLSRHRENETGYSFPSGHTIFAVTWLLLAVGFTEIYGRCKSTSKLLVAGTFLWALLMLVSRLRLGMHHPIDLLVSTLIAWIINCSIFWYLRKKAIFVKE</sequence>
<keyword evidence="9" id="KW-1185">Reference proteome</keyword>
<dbReference type="Gene3D" id="1.20.144.10">
    <property type="entry name" value="Phosphatidic acid phosphatase type 2/haloperoxidase"/>
    <property type="match status" value="1"/>
</dbReference>
<gene>
    <name evidence="7" type="ORF">P7M15_08105</name>
    <name evidence="6" type="ORF">P7M32_06580</name>
</gene>
<dbReference type="InterPro" id="IPR000326">
    <property type="entry name" value="PAP2/HPO"/>
</dbReference>
<dbReference type="GO" id="GO:0005886">
    <property type="term" value="C:plasma membrane"/>
    <property type="evidence" value="ECO:0007669"/>
    <property type="project" value="TreeGrafter"/>
</dbReference>
<protein>
    <recommendedName>
        <fullName evidence="1">undecaprenyl-diphosphate phosphatase</fullName>
        <ecNumber evidence="1">3.6.1.27</ecNumber>
    </recommendedName>
    <alternativeName>
        <fullName evidence="2">Undecaprenyl pyrophosphate phosphatase</fullName>
    </alternativeName>
</protein>
<dbReference type="PANTHER" id="PTHR14969">
    <property type="entry name" value="SPHINGOSINE-1-PHOSPHATE PHOSPHOHYDROLASE"/>
    <property type="match status" value="1"/>
</dbReference>
<dbReference type="RefSeq" id="WP_202937451.1">
    <property type="nucleotide sequence ID" value="NZ_JARQTO010000001.1"/>
</dbReference>
<dbReference type="GO" id="GO:0050380">
    <property type="term" value="F:undecaprenyl-diphosphatase activity"/>
    <property type="evidence" value="ECO:0007669"/>
    <property type="project" value="UniProtKB-EC"/>
</dbReference>
<comment type="catalytic activity">
    <reaction evidence="3">
        <text>di-trans,octa-cis-undecaprenyl diphosphate + H2O = di-trans,octa-cis-undecaprenyl phosphate + phosphate + H(+)</text>
        <dbReference type="Rhea" id="RHEA:28094"/>
        <dbReference type="ChEBI" id="CHEBI:15377"/>
        <dbReference type="ChEBI" id="CHEBI:15378"/>
        <dbReference type="ChEBI" id="CHEBI:43474"/>
        <dbReference type="ChEBI" id="CHEBI:58405"/>
        <dbReference type="ChEBI" id="CHEBI:60392"/>
        <dbReference type="EC" id="3.6.1.27"/>
    </reaction>
</comment>
<dbReference type="Pfam" id="PF01569">
    <property type="entry name" value="PAP2"/>
    <property type="match status" value="1"/>
</dbReference>
<proteinExistence type="predicted"/>
<feature type="transmembrane region" description="Helical" evidence="4">
    <location>
        <begin position="212"/>
        <end position="232"/>
    </location>
</feature>
<keyword evidence="4" id="KW-0472">Membrane</keyword>